<comment type="catalytic activity">
    <reaction evidence="7 8">
        <text>dTMP + ATP = dTDP + ADP</text>
        <dbReference type="Rhea" id="RHEA:13517"/>
        <dbReference type="ChEBI" id="CHEBI:30616"/>
        <dbReference type="ChEBI" id="CHEBI:58369"/>
        <dbReference type="ChEBI" id="CHEBI:63528"/>
        <dbReference type="ChEBI" id="CHEBI:456216"/>
        <dbReference type="EC" id="2.7.4.9"/>
    </reaction>
</comment>
<dbReference type="Gene3D" id="3.40.50.300">
    <property type="entry name" value="P-loop containing nucleotide triphosphate hydrolases"/>
    <property type="match status" value="1"/>
</dbReference>
<sequence length="197" mass="22541">MTYTPGFYVFEGLDGSGKSTLCRLLLDRLVSKGVPCISFAEPTKYESGIFLRRFLSGEIELSPEEQIQAFLDDRAVSLERNILPALREKKIVLLDRYMYSTAAYQAGKQFSASEILRRNLGRGFPEPISVFYLELSPETALSRLRSRNEKTERFETLSVLRKISEAYEEILPTNTIRLDAKLAPERLVELAEERISY</sequence>
<evidence type="ECO:0000313" key="11">
    <source>
        <dbReference type="Proteomes" id="UP001580391"/>
    </source>
</evidence>
<dbReference type="InterPro" id="IPR018094">
    <property type="entry name" value="Thymidylate_kinase"/>
</dbReference>
<dbReference type="PANTHER" id="PTHR10344:SF4">
    <property type="entry name" value="UMP-CMP KINASE 2, MITOCHONDRIAL"/>
    <property type="match status" value="1"/>
</dbReference>
<dbReference type="NCBIfam" id="TIGR00041">
    <property type="entry name" value="DTMP_kinase"/>
    <property type="match status" value="1"/>
</dbReference>
<evidence type="ECO:0000256" key="2">
    <source>
        <dbReference type="ARBA" id="ARBA00022679"/>
    </source>
</evidence>
<dbReference type="PROSITE" id="PS01331">
    <property type="entry name" value="THYMIDYLATE_KINASE"/>
    <property type="match status" value="1"/>
</dbReference>
<evidence type="ECO:0000313" key="10">
    <source>
        <dbReference type="EMBL" id="MFB5738656.1"/>
    </source>
</evidence>
<feature type="domain" description="Thymidylate kinase-like" evidence="9">
    <location>
        <begin position="10"/>
        <end position="188"/>
    </location>
</feature>
<keyword evidence="5 8" id="KW-0418">Kinase</keyword>
<evidence type="ECO:0000256" key="6">
    <source>
        <dbReference type="ARBA" id="ARBA00022840"/>
    </source>
</evidence>
<protein>
    <recommendedName>
        <fullName evidence="8">Thymidylate kinase</fullName>
        <ecNumber evidence="8">2.7.4.9</ecNumber>
    </recommendedName>
    <alternativeName>
        <fullName evidence="8">dTMP kinase</fullName>
    </alternativeName>
</protein>
<dbReference type="EMBL" id="JBHILJ010000022">
    <property type="protein sequence ID" value="MFB5738656.1"/>
    <property type="molecule type" value="Genomic_DNA"/>
</dbReference>
<dbReference type="InterPro" id="IPR039430">
    <property type="entry name" value="Thymidylate_kin-like_dom"/>
</dbReference>
<dbReference type="GO" id="GO:0004798">
    <property type="term" value="F:dTMP kinase activity"/>
    <property type="evidence" value="ECO:0007669"/>
    <property type="project" value="UniProtKB-EC"/>
</dbReference>
<keyword evidence="3 8" id="KW-0545">Nucleotide biosynthesis</keyword>
<name>A0ABV5BX44_9LEPT</name>
<gene>
    <name evidence="8 10" type="primary">tmk</name>
    <name evidence="10" type="ORF">ACE5IX_19230</name>
</gene>
<dbReference type="Proteomes" id="UP001580391">
    <property type="component" value="Unassembled WGS sequence"/>
</dbReference>
<dbReference type="EC" id="2.7.4.9" evidence="8"/>
<evidence type="ECO:0000256" key="4">
    <source>
        <dbReference type="ARBA" id="ARBA00022741"/>
    </source>
</evidence>
<evidence type="ECO:0000256" key="7">
    <source>
        <dbReference type="ARBA" id="ARBA00048743"/>
    </source>
</evidence>
<dbReference type="Pfam" id="PF02223">
    <property type="entry name" value="Thymidylate_kin"/>
    <property type="match status" value="1"/>
</dbReference>
<comment type="caution">
    <text evidence="10">The sequence shown here is derived from an EMBL/GenBank/DDBJ whole genome shotgun (WGS) entry which is preliminary data.</text>
</comment>
<comment type="function">
    <text evidence="8">Phosphorylation of dTMP to form dTDP in both de novo and salvage pathways of dTTP synthesis.</text>
</comment>
<dbReference type="InterPro" id="IPR018095">
    <property type="entry name" value="Thymidylate_kin_CS"/>
</dbReference>
<evidence type="ECO:0000259" key="9">
    <source>
        <dbReference type="Pfam" id="PF02223"/>
    </source>
</evidence>
<keyword evidence="2 8" id="KW-0808">Transferase</keyword>
<evidence type="ECO:0000256" key="1">
    <source>
        <dbReference type="ARBA" id="ARBA00009776"/>
    </source>
</evidence>
<accession>A0ABV5BX44</accession>
<keyword evidence="6 8" id="KW-0067">ATP-binding</keyword>
<dbReference type="SUPFAM" id="SSF52540">
    <property type="entry name" value="P-loop containing nucleoside triphosphate hydrolases"/>
    <property type="match status" value="1"/>
</dbReference>
<feature type="binding site" evidence="8">
    <location>
        <begin position="12"/>
        <end position="19"/>
    </location>
    <ligand>
        <name>ATP</name>
        <dbReference type="ChEBI" id="CHEBI:30616"/>
    </ligand>
</feature>
<evidence type="ECO:0000256" key="5">
    <source>
        <dbReference type="ARBA" id="ARBA00022777"/>
    </source>
</evidence>
<keyword evidence="4 8" id="KW-0547">Nucleotide-binding</keyword>
<organism evidence="10 11">
    <name type="scientific">Leptospira wolffii</name>
    <dbReference type="NCBI Taxonomy" id="409998"/>
    <lineage>
        <taxon>Bacteria</taxon>
        <taxon>Pseudomonadati</taxon>
        <taxon>Spirochaetota</taxon>
        <taxon>Spirochaetia</taxon>
        <taxon>Leptospirales</taxon>
        <taxon>Leptospiraceae</taxon>
        <taxon>Leptospira</taxon>
    </lineage>
</organism>
<dbReference type="RefSeq" id="WP_375517782.1">
    <property type="nucleotide sequence ID" value="NZ_JBHILI010000019.1"/>
</dbReference>
<comment type="similarity">
    <text evidence="1 8">Belongs to the thymidylate kinase family.</text>
</comment>
<evidence type="ECO:0000256" key="8">
    <source>
        <dbReference type="HAMAP-Rule" id="MF_00165"/>
    </source>
</evidence>
<dbReference type="InterPro" id="IPR027417">
    <property type="entry name" value="P-loop_NTPase"/>
</dbReference>
<reference evidence="10 11" key="1">
    <citation type="submission" date="2024-09" db="EMBL/GenBank/DDBJ databases">
        <title>Taxonomic and Genotyping Characterization of Leptospira Strains isolated from Multiple Sources in Colombia highlights the importance of intermediate species.</title>
        <authorList>
            <person name="Torres Higuera L."/>
            <person name="Rojas Tapias D."/>
            <person name="Jimenez Velasquez S."/>
            <person name="Renjifo Ibanez C."/>
        </authorList>
    </citation>
    <scope>NUCLEOTIDE SEQUENCE [LARGE SCALE GENOMIC DNA]</scope>
    <source>
        <strain evidence="10 11">Lep080</strain>
    </source>
</reference>
<evidence type="ECO:0000256" key="3">
    <source>
        <dbReference type="ARBA" id="ARBA00022727"/>
    </source>
</evidence>
<dbReference type="CDD" id="cd01672">
    <property type="entry name" value="TMPK"/>
    <property type="match status" value="1"/>
</dbReference>
<keyword evidence="11" id="KW-1185">Reference proteome</keyword>
<dbReference type="HAMAP" id="MF_00165">
    <property type="entry name" value="Thymidylate_kinase"/>
    <property type="match status" value="1"/>
</dbReference>
<proteinExistence type="inferred from homology"/>
<dbReference type="PANTHER" id="PTHR10344">
    <property type="entry name" value="THYMIDYLATE KINASE"/>
    <property type="match status" value="1"/>
</dbReference>